<dbReference type="AlphaFoldDB" id="A0A9D4GMD7"/>
<name>A0A9D4GMD7_DREPO</name>
<comment type="caution">
    <text evidence="1">The sequence shown here is derived from an EMBL/GenBank/DDBJ whole genome shotgun (WGS) entry which is preliminary data.</text>
</comment>
<reference evidence="1" key="1">
    <citation type="journal article" date="2019" name="bioRxiv">
        <title>The Genome of the Zebra Mussel, Dreissena polymorpha: A Resource for Invasive Species Research.</title>
        <authorList>
            <person name="McCartney M.A."/>
            <person name="Auch B."/>
            <person name="Kono T."/>
            <person name="Mallez S."/>
            <person name="Zhang Y."/>
            <person name="Obille A."/>
            <person name="Becker A."/>
            <person name="Abrahante J.E."/>
            <person name="Garbe J."/>
            <person name="Badalamenti J.P."/>
            <person name="Herman A."/>
            <person name="Mangelson H."/>
            <person name="Liachko I."/>
            <person name="Sullivan S."/>
            <person name="Sone E.D."/>
            <person name="Koren S."/>
            <person name="Silverstein K.A.T."/>
            <person name="Beckman K.B."/>
            <person name="Gohl D.M."/>
        </authorList>
    </citation>
    <scope>NUCLEOTIDE SEQUENCE</scope>
    <source>
        <strain evidence="1">Duluth1</strain>
        <tissue evidence="1">Whole animal</tissue>
    </source>
</reference>
<dbReference type="Proteomes" id="UP000828390">
    <property type="component" value="Unassembled WGS sequence"/>
</dbReference>
<evidence type="ECO:0000313" key="1">
    <source>
        <dbReference type="EMBL" id="KAH3819670.1"/>
    </source>
</evidence>
<accession>A0A9D4GMD7</accession>
<keyword evidence="2" id="KW-1185">Reference proteome</keyword>
<proteinExistence type="predicted"/>
<evidence type="ECO:0000313" key="2">
    <source>
        <dbReference type="Proteomes" id="UP000828390"/>
    </source>
</evidence>
<protein>
    <submittedName>
        <fullName evidence="1">Uncharacterized protein</fullName>
    </submittedName>
</protein>
<sequence>MTEILRKSGLLWAALEYLIHEKGRPHFFHPAFLLTASTETLKSSLDHSLAQ</sequence>
<organism evidence="1 2">
    <name type="scientific">Dreissena polymorpha</name>
    <name type="common">Zebra mussel</name>
    <name type="synonym">Mytilus polymorpha</name>
    <dbReference type="NCBI Taxonomy" id="45954"/>
    <lineage>
        <taxon>Eukaryota</taxon>
        <taxon>Metazoa</taxon>
        <taxon>Spiralia</taxon>
        <taxon>Lophotrochozoa</taxon>
        <taxon>Mollusca</taxon>
        <taxon>Bivalvia</taxon>
        <taxon>Autobranchia</taxon>
        <taxon>Heteroconchia</taxon>
        <taxon>Euheterodonta</taxon>
        <taxon>Imparidentia</taxon>
        <taxon>Neoheterodontei</taxon>
        <taxon>Myida</taxon>
        <taxon>Dreissenoidea</taxon>
        <taxon>Dreissenidae</taxon>
        <taxon>Dreissena</taxon>
    </lineage>
</organism>
<reference evidence="1" key="2">
    <citation type="submission" date="2020-11" db="EMBL/GenBank/DDBJ databases">
        <authorList>
            <person name="McCartney M.A."/>
            <person name="Auch B."/>
            <person name="Kono T."/>
            <person name="Mallez S."/>
            <person name="Becker A."/>
            <person name="Gohl D.M."/>
            <person name="Silverstein K.A.T."/>
            <person name="Koren S."/>
            <person name="Bechman K.B."/>
            <person name="Herman A."/>
            <person name="Abrahante J.E."/>
            <person name="Garbe J."/>
        </authorList>
    </citation>
    <scope>NUCLEOTIDE SEQUENCE</scope>
    <source>
        <strain evidence="1">Duluth1</strain>
        <tissue evidence="1">Whole animal</tissue>
    </source>
</reference>
<dbReference type="EMBL" id="JAIWYP010000005">
    <property type="protein sequence ID" value="KAH3819670.1"/>
    <property type="molecule type" value="Genomic_DNA"/>
</dbReference>
<gene>
    <name evidence="1" type="ORF">DPMN_121412</name>
</gene>